<dbReference type="Proteomes" id="UP000003688">
    <property type="component" value="Unassembled WGS sequence"/>
</dbReference>
<dbReference type="EMBL" id="ABOX02000022">
    <property type="protein sequence ID" value="EEF59911.1"/>
    <property type="molecule type" value="Genomic_DNA"/>
</dbReference>
<protein>
    <submittedName>
        <fullName evidence="1">Uncharacterized protein</fullName>
    </submittedName>
</protein>
<dbReference type="AlphaFoldDB" id="B9XJN5"/>
<proteinExistence type="predicted"/>
<keyword evidence="2" id="KW-1185">Reference proteome</keyword>
<accession>B9XJN5</accession>
<evidence type="ECO:0000313" key="2">
    <source>
        <dbReference type="Proteomes" id="UP000003688"/>
    </source>
</evidence>
<reference evidence="1 2" key="1">
    <citation type="journal article" date="2011" name="J. Bacteriol.">
        <title>Genome sequence of 'Pedosphaera parvula' Ellin514, an aerobic Verrucomicrobial isolate from pasture soil.</title>
        <authorList>
            <person name="Kant R."/>
            <person name="van Passel M.W."/>
            <person name="Sangwan P."/>
            <person name="Palva A."/>
            <person name="Lucas S."/>
            <person name="Copeland A."/>
            <person name="Lapidus A."/>
            <person name="Glavina Del Rio T."/>
            <person name="Dalin E."/>
            <person name="Tice H."/>
            <person name="Bruce D."/>
            <person name="Goodwin L."/>
            <person name="Pitluck S."/>
            <person name="Chertkov O."/>
            <person name="Larimer F.W."/>
            <person name="Land M.L."/>
            <person name="Hauser L."/>
            <person name="Brettin T.S."/>
            <person name="Detter J.C."/>
            <person name="Han S."/>
            <person name="de Vos W.M."/>
            <person name="Janssen P.H."/>
            <person name="Smidt H."/>
        </authorList>
    </citation>
    <scope>NUCLEOTIDE SEQUENCE [LARGE SCALE GENOMIC DNA]</scope>
    <source>
        <strain evidence="1 2">Ellin514</strain>
    </source>
</reference>
<gene>
    <name evidence="1" type="ORF">Cflav_PD2715</name>
</gene>
<dbReference type="RefSeq" id="WP_007416028.1">
    <property type="nucleotide sequence ID" value="NZ_ABOX02000022.1"/>
</dbReference>
<evidence type="ECO:0000313" key="1">
    <source>
        <dbReference type="EMBL" id="EEF59911.1"/>
    </source>
</evidence>
<dbReference type="OrthoDB" id="1366312at2"/>
<organism evidence="1 2">
    <name type="scientific">Pedosphaera parvula (strain Ellin514)</name>
    <dbReference type="NCBI Taxonomy" id="320771"/>
    <lineage>
        <taxon>Bacteria</taxon>
        <taxon>Pseudomonadati</taxon>
        <taxon>Verrucomicrobiota</taxon>
        <taxon>Pedosphaerae</taxon>
        <taxon>Pedosphaerales</taxon>
        <taxon>Pedosphaeraceae</taxon>
        <taxon>Pedosphaera</taxon>
    </lineage>
</organism>
<sequence precursor="true">MKTFVRNHKNLAAVVGVVAFMVAWWLSASARGYLVARFDVARGHYEVQGFGLPAKWRPDYARLLRERYGIEHHTVAGCVVSDSLVSYVGAYNSVTKTAAQRKFGRDVFAECAVDARKAWEERKVAGTKAE</sequence>
<name>B9XJN5_PEDPL</name>
<comment type="caution">
    <text evidence="1">The sequence shown here is derived from an EMBL/GenBank/DDBJ whole genome shotgun (WGS) entry which is preliminary data.</text>
</comment>